<dbReference type="Proteomes" id="UP000772181">
    <property type="component" value="Unassembled WGS sequence"/>
</dbReference>
<dbReference type="AlphaFoldDB" id="A0A933GMW4"/>
<protein>
    <recommendedName>
        <fullName evidence="3">Cytosolic protein</fullName>
    </recommendedName>
</protein>
<dbReference type="EMBL" id="JACQWF010000215">
    <property type="protein sequence ID" value="MBI4595659.1"/>
    <property type="molecule type" value="Genomic_DNA"/>
</dbReference>
<reference evidence="1" key="1">
    <citation type="submission" date="2020-07" db="EMBL/GenBank/DDBJ databases">
        <title>Huge and variable diversity of episymbiotic CPR bacteria and DPANN archaea in groundwater ecosystems.</title>
        <authorList>
            <person name="He C.Y."/>
            <person name="Keren R."/>
            <person name="Whittaker M."/>
            <person name="Farag I.F."/>
            <person name="Doudna J."/>
            <person name="Cate J.H.D."/>
            <person name="Banfield J.F."/>
        </authorList>
    </citation>
    <scope>NUCLEOTIDE SEQUENCE</scope>
    <source>
        <strain evidence="1">NC_groundwater_1482_Ag_S-0.65um_47_24</strain>
    </source>
</reference>
<dbReference type="Pfam" id="PF19799">
    <property type="entry name" value="DUF6282"/>
    <property type="match status" value="1"/>
</dbReference>
<proteinExistence type="predicted"/>
<dbReference type="InterPro" id="IPR032466">
    <property type="entry name" value="Metal_Hydrolase"/>
</dbReference>
<dbReference type="Gene3D" id="3.20.20.140">
    <property type="entry name" value="Metal-dependent hydrolases"/>
    <property type="match status" value="1"/>
</dbReference>
<accession>A0A933GMW4</accession>
<dbReference type="InterPro" id="IPR046249">
    <property type="entry name" value="DUF6282"/>
</dbReference>
<dbReference type="InterPro" id="IPR016797">
    <property type="entry name" value="UCP021898"/>
</dbReference>
<evidence type="ECO:0000313" key="1">
    <source>
        <dbReference type="EMBL" id="MBI4595659.1"/>
    </source>
</evidence>
<name>A0A933GMW4_UNCTE</name>
<sequence>MMTQAQVDNILKGSYDLHIHAFPDLQPRKLDALDLVKEAREAGLAGCLLKDHSFATTDRAYILNKIFPDFTVAGALVLNYPTGGLNPAAVEAAIKAGAKQIYMPTYAAANQVRKMGQVSFFGPYPFPKNQQGIAIINDKGALVPEVEAILDLIAQNSNSNRVILGTGHLSSEEIMPLVKKAKATGVKKILITHASFQLIGLPLARQMEAIGHGAFIEHSYFGATFQGHLTPVEEMAKQIRAVGVEHCLLSTDFGQTANPTPVEGFKSFIGNLLSLGFTSKEIRTMIVENPLKLLDEG</sequence>
<organism evidence="1 2">
    <name type="scientific">Tectimicrobiota bacterium</name>
    <dbReference type="NCBI Taxonomy" id="2528274"/>
    <lineage>
        <taxon>Bacteria</taxon>
        <taxon>Pseudomonadati</taxon>
        <taxon>Nitrospinota/Tectimicrobiota group</taxon>
        <taxon>Candidatus Tectimicrobiota</taxon>
    </lineage>
</organism>
<evidence type="ECO:0008006" key="3">
    <source>
        <dbReference type="Google" id="ProtNLM"/>
    </source>
</evidence>
<evidence type="ECO:0000313" key="2">
    <source>
        <dbReference type="Proteomes" id="UP000772181"/>
    </source>
</evidence>
<dbReference type="SUPFAM" id="SSF51556">
    <property type="entry name" value="Metallo-dependent hydrolases"/>
    <property type="match status" value="1"/>
</dbReference>
<dbReference type="PIRSF" id="PIRSF021898">
    <property type="entry name" value="UCP021898"/>
    <property type="match status" value="1"/>
</dbReference>
<comment type="caution">
    <text evidence="1">The sequence shown here is derived from an EMBL/GenBank/DDBJ whole genome shotgun (WGS) entry which is preliminary data.</text>
</comment>
<gene>
    <name evidence="1" type="ORF">HY730_04680</name>
</gene>